<dbReference type="AlphaFoldDB" id="A0A382WQT4"/>
<evidence type="ECO:0000313" key="1">
    <source>
        <dbReference type="EMBL" id="SVD60361.1"/>
    </source>
</evidence>
<name>A0A382WQT4_9ZZZZ</name>
<protein>
    <submittedName>
        <fullName evidence="1">Uncharacterized protein</fullName>
    </submittedName>
</protein>
<proteinExistence type="predicted"/>
<accession>A0A382WQT4</accession>
<reference evidence="1" key="1">
    <citation type="submission" date="2018-05" db="EMBL/GenBank/DDBJ databases">
        <authorList>
            <person name="Lanie J.A."/>
            <person name="Ng W.-L."/>
            <person name="Kazmierczak K.M."/>
            <person name="Andrzejewski T.M."/>
            <person name="Davidsen T.M."/>
            <person name="Wayne K.J."/>
            <person name="Tettelin H."/>
            <person name="Glass J.I."/>
            <person name="Rusch D."/>
            <person name="Podicherti R."/>
            <person name="Tsui H.-C.T."/>
            <person name="Winkler M.E."/>
        </authorList>
    </citation>
    <scope>NUCLEOTIDE SEQUENCE</scope>
</reference>
<dbReference type="EMBL" id="UINC01161273">
    <property type="protein sequence ID" value="SVD60361.1"/>
    <property type="molecule type" value="Genomic_DNA"/>
</dbReference>
<gene>
    <name evidence="1" type="ORF">METZ01_LOCUS413215</name>
</gene>
<sequence length="163" mass="18366">MMPASWGLKGKSRAVAEAEYYYTGEELEKALAVIDAETPADKTVAELEVDLKNKKISQSEFDRRVADENNEPWVNVNKMGINPESAQAGFIELDWNDPFIAFLHENGYTGQNDEDVVNKWFNDVCRTVLIQEKADLDYGLQEQQGKGDVIRSSQIDDGTESEE</sequence>
<organism evidence="1">
    <name type="scientific">marine metagenome</name>
    <dbReference type="NCBI Taxonomy" id="408172"/>
    <lineage>
        <taxon>unclassified sequences</taxon>
        <taxon>metagenomes</taxon>
        <taxon>ecological metagenomes</taxon>
    </lineage>
</organism>